<proteinExistence type="predicted"/>
<name>A0ABW2Z837_9FLAO</name>
<gene>
    <name evidence="1" type="ORF">ACFQZW_07110</name>
</gene>
<evidence type="ECO:0000313" key="1">
    <source>
        <dbReference type="EMBL" id="MFD0761847.1"/>
    </source>
</evidence>
<sequence length="153" mass="17456">MSIDKSILELEKLLPFLEIGNHKVSKAGIAWHLDHSLKVINSVCDDLKIVKSTKIKPTHSFIKSYVFLTGNIPRGKAKAPKQVVSTDNIIKETVEEQLILAKNNLTDMKKLPTKNYFSHPYFGMLSLKKSLRFLEIHTNHHLKIVNDILKNND</sequence>
<comment type="caution">
    <text evidence="1">The sequence shown here is derived from an EMBL/GenBank/DDBJ whole genome shotgun (WGS) entry which is preliminary data.</text>
</comment>
<organism evidence="1 2">
    <name type="scientific">Lutibacter aestuarii</name>
    <dbReference type="NCBI Taxonomy" id="861111"/>
    <lineage>
        <taxon>Bacteria</taxon>
        <taxon>Pseudomonadati</taxon>
        <taxon>Bacteroidota</taxon>
        <taxon>Flavobacteriia</taxon>
        <taxon>Flavobacteriales</taxon>
        <taxon>Flavobacteriaceae</taxon>
        <taxon>Lutibacter</taxon>
    </lineage>
</organism>
<dbReference type="Proteomes" id="UP001597032">
    <property type="component" value="Unassembled WGS sequence"/>
</dbReference>
<protein>
    <submittedName>
        <fullName evidence="1">DUF1569 domain-containing protein</fullName>
    </submittedName>
</protein>
<accession>A0ABW2Z837</accession>
<dbReference type="RefSeq" id="WP_386782024.1">
    <property type="nucleotide sequence ID" value="NZ_JBHTIC010000006.1"/>
</dbReference>
<dbReference type="EMBL" id="JBHTIC010000006">
    <property type="protein sequence ID" value="MFD0761847.1"/>
    <property type="molecule type" value="Genomic_DNA"/>
</dbReference>
<evidence type="ECO:0000313" key="2">
    <source>
        <dbReference type="Proteomes" id="UP001597032"/>
    </source>
</evidence>
<dbReference type="Gene3D" id="1.20.120.450">
    <property type="entry name" value="dinb family like domain"/>
    <property type="match status" value="1"/>
</dbReference>
<dbReference type="InterPro" id="IPR034660">
    <property type="entry name" value="DinB/YfiT-like"/>
</dbReference>
<keyword evidence="2" id="KW-1185">Reference proteome</keyword>
<reference evidence="2" key="1">
    <citation type="journal article" date="2019" name="Int. J. Syst. Evol. Microbiol.">
        <title>The Global Catalogue of Microorganisms (GCM) 10K type strain sequencing project: providing services to taxonomists for standard genome sequencing and annotation.</title>
        <authorList>
            <consortium name="The Broad Institute Genomics Platform"/>
            <consortium name="The Broad Institute Genome Sequencing Center for Infectious Disease"/>
            <person name="Wu L."/>
            <person name="Ma J."/>
        </authorList>
    </citation>
    <scope>NUCLEOTIDE SEQUENCE [LARGE SCALE GENOMIC DNA]</scope>
    <source>
        <strain evidence="2">CCUG 60022</strain>
    </source>
</reference>